<evidence type="ECO:0000313" key="3">
    <source>
        <dbReference type="Proteomes" id="UP000828390"/>
    </source>
</evidence>
<dbReference type="AlphaFoldDB" id="A0A9D4D433"/>
<accession>A0A9D4D433</accession>
<keyword evidence="3" id="KW-1185">Reference proteome</keyword>
<reference evidence="2" key="1">
    <citation type="journal article" date="2019" name="bioRxiv">
        <title>The Genome of the Zebra Mussel, Dreissena polymorpha: A Resource for Invasive Species Research.</title>
        <authorList>
            <person name="McCartney M.A."/>
            <person name="Auch B."/>
            <person name="Kono T."/>
            <person name="Mallez S."/>
            <person name="Zhang Y."/>
            <person name="Obille A."/>
            <person name="Becker A."/>
            <person name="Abrahante J.E."/>
            <person name="Garbe J."/>
            <person name="Badalamenti J.P."/>
            <person name="Herman A."/>
            <person name="Mangelson H."/>
            <person name="Liachko I."/>
            <person name="Sullivan S."/>
            <person name="Sone E.D."/>
            <person name="Koren S."/>
            <person name="Silverstein K.A.T."/>
            <person name="Beckman K.B."/>
            <person name="Gohl D.M."/>
        </authorList>
    </citation>
    <scope>NUCLEOTIDE SEQUENCE</scope>
    <source>
        <strain evidence="2">Duluth1</strain>
        <tissue evidence="2">Whole animal</tissue>
    </source>
</reference>
<proteinExistence type="predicted"/>
<organism evidence="2 3">
    <name type="scientific">Dreissena polymorpha</name>
    <name type="common">Zebra mussel</name>
    <name type="synonym">Mytilus polymorpha</name>
    <dbReference type="NCBI Taxonomy" id="45954"/>
    <lineage>
        <taxon>Eukaryota</taxon>
        <taxon>Metazoa</taxon>
        <taxon>Spiralia</taxon>
        <taxon>Lophotrochozoa</taxon>
        <taxon>Mollusca</taxon>
        <taxon>Bivalvia</taxon>
        <taxon>Autobranchia</taxon>
        <taxon>Heteroconchia</taxon>
        <taxon>Euheterodonta</taxon>
        <taxon>Imparidentia</taxon>
        <taxon>Neoheterodontei</taxon>
        <taxon>Myida</taxon>
        <taxon>Dreissenoidea</taxon>
        <taxon>Dreissenidae</taxon>
        <taxon>Dreissena</taxon>
    </lineage>
</organism>
<dbReference type="Proteomes" id="UP000828390">
    <property type="component" value="Unassembled WGS sequence"/>
</dbReference>
<reference evidence="2" key="2">
    <citation type="submission" date="2020-11" db="EMBL/GenBank/DDBJ databases">
        <authorList>
            <person name="McCartney M.A."/>
            <person name="Auch B."/>
            <person name="Kono T."/>
            <person name="Mallez S."/>
            <person name="Becker A."/>
            <person name="Gohl D.M."/>
            <person name="Silverstein K.A.T."/>
            <person name="Koren S."/>
            <person name="Bechman K.B."/>
            <person name="Herman A."/>
            <person name="Abrahante J.E."/>
            <person name="Garbe J."/>
        </authorList>
    </citation>
    <scope>NUCLEOTIDE SEQUENCE</scope>
    <source>
        <strain evidence="2">Duluth1</strain>
        <tissue evidence="2">Whole animal</tissue>
    </source>
</reference>
<feature type="region of interest" description="Disordered" evidence="1">
    <location>
        <begin position="92"/>
        <end position="113"/>
    </location>
</feature>
<comment type="caution">
    <text evidence="2">The sequence shown here is derived from an EMBL/GenBank/DDBJ whole genome shotgun (WGS) entry which is preliminary data.</text>
</comment>
<evidence type="ECO:0000256" key="1">
    <source>
        <dbReference type="SAM" id="MobiDB-lite"/>
    </source>
</evidence>
<dbReference type="EMBL" id="JAIWYP010000011">
    <property type="protein sequence ID" value="KAH3737804.1"/>
    <property type="molecule type" value="Genomic_DNA"/>
</dbReference>
<gene>
    <name evidence="2" type="ORF">DPMN_044399</name>
</gene>
<protein>
    <submittedName>
        <fullName evidence="2">Uncharacterized protein</fullName>
    </submittedName>
</protein>
<sequence length="113" mass="12684">MNPMSNHSVVHKNHTNGSSCLYLKNDVQEQINPADKSKEHDQESNNLSKMESGLEASLDVKVNFETKDSIPESLSNKINDTGSNNDVQTVEVQNENRNRRTVQKMDPLARTTS</sequence>
<feature type="region of interest" description="Disordered" evidence="1">
    <location>
        <begin position="1"/>
        <end position="51"/>
    </location>
</feature>
<name>A0A9D4D433_DREPO</name>
<evidence type="ECO:0000313" key="2">
    <source>
        <dbReference type="EMBL" id="KAH3737804.1"/>
    </source>
</evidence>